<keyword evidence="3" id="KW-1185">Reference proteome</keyword>
<dbReference type="Pfam" id="PF04402">
    <property type="entry name" value="SIMPL"/>
    <property type="match status" value="1"/>
</dbReference>
<evidence type="ECO:0000313" key="3">
    <source>
        <dbReference type="Proteomes" id="UP000093044"/>
    </source>
</evidence>
<keyword evidence="1" id="KW-0472">Membrane</keyword>
<sequence>MILYSTIKYIDGGALAAAASLNKIEREIFMKRTRYIVVVMLLMLSVFAVSASASAAEERDSIAVTGTASVEAEPDMASVTLSMTEYGKSAASTRAALAERIERLSKYIASIRVDSKDFKTTGYELAPNYVTEREKRVQKGYAATVSFAVTVRNLADLGAVIDGSAEKCSASVNNVSFGLQKREEIERGLLKSAVEDARARASLVASTGGRSLGRLVNANIGTAGAVPLARKNTAMSYSMMADAAMPAATQLASGVINVSVSVSLVFELK</sequence>
<dbReference type="AlphaFoldDB" id="A0A1B2I4F5"/>
<dbReference type="GO" id="GO:0006974">
    <property type="term" value="P:DNA damage response"/>
    <property type="evidence" value="ECO:0007669"/>
    <property type="project" value="TreeGrafter"/>
</dbReference>
<dbReference type="InterPro" id="IPR007497">
    <property type="entry name" value="SIMPL/DUF541"/>
</dbReference>
<dbReference type="Proteomes" id="UP000093044">
    <property type="component" value="Chromosome"/>
</dbReference>
<gene>
    <name evidence="2" type="ORF">BED41_07125</name>
</gene>
<dbReference type="InterPro" id="IPR052022">
    <property type="entry name" value="26kDa_periplasmic_antigen"/>
</dbReference>
<dbReference type="EMBL" id="CP016757">
    <property type="protein sequence ID" value="ANZ44868.1"/>
    <property type="molecule type" value="Genomic_DNA"/>
</dbReference>
<evidence type="ECO:0008006" key="4">
    <source>
        <dbReference type="Google" id="ProtNLM"/>
    </source>
</evidence>
<organism evidence="2 3">
    <name type="scientific">Cloacibacillus porcorum</name>
    <dbReference type="NCBI Taxonomy" id="1197717"/>
    <lineage>
        <taxon>Bacteria</taxon>
        <taxon>Thermotogati</taxon>
        <taxon>Synergistota</taxon>
        <taxon>Synergistia</taxon>
        <taxon>Synergistales</taxon>
        <taxon>Synergistaceae</taxon>
        <taxon>Cloacibacillus</taxon>
    </lineage>
</organism>
<protein>
    <recommendedName>
        <fullName evidence="4">SIMPL domain-containing protein</fullName>
    </recommendedName>
</protein>
<dbReference type="PANTHER" id="PTHR34387">
    <property type="entry name" value="SLR1258 PROTEIN"/>
    <property type="match status" value="1"/>
</dbReference>
<evidence type="ECO:0000256" key="1">
    <source>
        <dbReference type="SAM" id="Phobius"/>
    </source>
</evidence>
<reference evidence="2" key="1">
    <citation type="submission" date="2016-08" db="EMBL/GenBank/DDBJ databases">
        <title>Complete genome of Cloacibacillus porcorum.</title>
        <authorList>
            <person name="Looft T."/>
            <person name="Bayles D.O."/>
            <person name="Alt D.P."/>
        </authorList>
    </citation>
    <scope>NUCLEOTIDE SEQUENCE [LARGE SCALE GENOMIC DNA]</scope>
    <source>
        <strain evidence="2">CL-84</strain>
    </source>
</reference>
<feature type="transmembrane region" description="Helical" evidence="1">
    <location>
        <begin position="35"/>
        <end position="56"/>
    </location>
</feature>
<evidence type="ECO:0000313" key="2">
    <source>
        <dbReference type="EMBL" id="ANZ44868.1"/>
    </source>
</evidence>
<dbReference type="Gene3D" id="3.30.70.2970">
    <property type="entry name" value="Protein of unknown function (DUF541), domain 2"/>
    <property type="match status" value="1"/>
</dbReference>
<accession>A0A1B2I4F5</accession>
<proteinExistence type="predicted"/>
<dbReference type="KEGG" id="cpor:BED41_07125"/>
<dbReference type="PANTHER" id="PTHR34387:SF2">
    <property type="entry name" value="SLR1258 PROTEIN"/>
    <property type="match status" value="1"/>
</dbReference>
<keyword evidence="1" id="KW-0812">Transmembrane</keyword>
<dbReference type="Gene3D" id="3.30.110.170">
    <property type="entry name" value="Protein of unknown function (DUF541), domain 1"/>
    <property type="match status" value="1"/>
</dbReference>
<keyword evidence="1" id="KW-1133">Transmembrane helix</keyword>
<name>A0A1B2I4F5_9BACT</name>